<reference evidence="2 3" key="1">
    <citation type="journal article" date="2018" name="Sci. Rep.">
        <title>Raphidocelis subcapitata (=Pseudokirchneriella subcapitata) provides an insight into genome evolution and environmental adaptations in the Sphaeropleales.</title>
        <authorList>
            <person name="Suzuki S."/>
            <person name="Yamaguchi H."/>
            <person name="Nakajima N."/>
            <person name="Kawachi M."/>
        </authorList>
    </citation>
    <scope>NUCLEOTIDE SEQUENCE [LARGE SCALE GENOMIC DNA]</scope>
    <source>
        <strain evidence="2 3">NIES-35</strain>
    </source>
</reference>
<feature type="compositionally biased region" description="Low complexity" evidence="1">
    <location>
        <begin position="134"/>
        <end position="143"/>
    </location>
</feature>
<evidence type="ECO:0000256" key="1">
    <source>
        <dbReference type="SAM" id="MobiDB-lite"/>
    </source>
</evidence>
<organism evidence="2 3">
    <name type="scientific">Raphidocelis subcapitata</name>
    <dbReference type="NCBI Taxonomy" id="307507"/>
    <lineage>
        <taxon>Eukaryota</taxon>
        <taxon>Viridiplantae</taxon>
        <taxon>Chlorophyta</taxon>
        <taxon>core chlorophytes</taxon>
        <taxon>Chlorophyceae</taxon>
        <taxon>CS clade</taxon>
        <taxon>Sphaeropleales</taxon>
        <taxon>Selenastraceae</taxon>
        <taxon>Raphidocelis</taxon>
    </lineage>
</organism>
<name>A0A2V0P484_9CHLO</name>
<feature type="region of interest" description="Disordered" evidence="1">
    <location>
        <begin position="106"/>
        <end position="182"/>
    </location>
</feature>
<keyword evidence="3" id="KW-1185">Reference proteome</keyword>
<dbReference type="STRING" id="307507.A0A2V0P484"/>
<evidence type="ECO:0000313" key="3">
    <source>
        <dbReference type="Proteomes" id="UP000247498"/>
    </source>
</evidence>
<sequence length="469" mass="48140">MLRAAALELLLRQGGHQVAEQLLLAPAGQAVRAFASRRRTQPAWMLAKPKADKQAKLLEARVQRLARELEGPRTAPAAAAAAAAAAGPAVEAAAGAAAVDAAPAAGASDAAGAGPGSSAQPAAAERGSGERPTGSAGDAASSSGSGGGGGGGSGSASSSGGSSGSASSSGGERAAAGAGASTSSWMPSFLRGLLPGSLTGGNPPPPRRASPLMAAAPSAASAEERDLAAAAAAAAAAQEAALEERTKAQEAFAKKMAKEGDDAGRDSWDNIVMLRDMTLDEYLHQVRSWKGEDPPRPSAPKRHGIDARRVEYLRWGQHEIIVQSMTDNEKALVRLDPAAAVTNRALLSALAARSGYSLAEVRDAVACYRDMRDRINCLIEYKDSGRPMPSMDDMESKVQAIEAVRAQRRKADLDAVLARRDRANCPVKPYVRILGRRVQCPNTSLPYMHCCGAAAEDKARGTASARAAA</sequence>
<feature type="compositionally biased region" description="Gly residues" evidence="1">
    <location>
        <begin position="144"/>
        <end position="154"/>
    </location>
</feature>
<feature type="compositionally biased region" description="Low complexity" evidence="1">
    <location>
        <begin position="106"/>
        <end position="125"/>
    </location>
</feature>
<dbReference type="AlphaFoldDB" id="A0A2V0P484"/>
<protein>
    <submittedName>
        <fullName evidence="2">Uncharacterized protein</fullName>
    </submittedName>
</protein>
<evidence type="ECO:0000313" key="2">
    <source>
        <dbReference type="EMBL" id="GBF94389.1"/>
    </source>
</evidence>
<feature type="compositionally biased region" description="Low complexity" evidence="1">
    <location>
        <begin position="209"/>
        <end position="218"/>
    </location>
</feature>
<proteinExistence type="predicted"/>
<feature type="compositionally biased region" description="Low complexity" evidence="1">
    <location>
        <begin position="155"/>
        <end position="182"/>
    </location>
</feature>
<gene>
    <name evidence="2" type="ORF">Rsub_07203</name>
</gene>
<dbReference type="OrthoDB" id="539354at2759"/>
<dbReference type="InParanoid" id="A0A2V0P484"/>
<dbReference type="EMBL" id="BDRX01000051">
    <property type="protein sequence ID" value="GBF94389.1"/>
    <property type="molecule type" value="Genomic_DNA"/>
</dbReference>
<feature type="region of interest" description="Disordered" evidence="1">
    <location>
        <begin position="195"/>
        <end position="218"/>
    </location>
</feature>
<comment type="caution">
    <text evidence="2">The sequence shown here is derived from an EMBL/GenBank/DDBJ whole genome shotgun (WGS) entry which is preliminary data.</text>
</comment>
<accession>A0A2V0P484</accession>
<dbReference type="Proteomes" id="UP000247498">
    <property type="component" value="Unassembled WGS sequence"/>
</dbReference>